<feature type="non-terminal residue" evidence="3">
    <location>
        <position position="407"/>
    </location>
</feature>
<dbReference type="PANTHER" id="PTHR43651">
    <property type="entry name" value="1,4-ALPHA-GLUCAN-BRANCHING ENZYME"/>
    <property type="match status" value="1"/>
</dbReference>
<keyword evidence="4" id="KW-1185">Reference proteome</keyword>
<dbReference type="SUPFAM" id="SSF81296">
    <property type="entry name" value="E set domains"/>
    <property type="match status" value="1"/>
</dbReference>
<evidence type="ECO:0000313" key="4">
    <source>
        <dbReference type="Proteomes" id="UP001190700"/>
    </source>
</evidence>
<dbReference type="Pfam" id="PF00128">
    <property type="entry name" value="Alpha-amylase"/>
    <property type="match status" value="1"/>
</dbReference>
<dbReference type="CDD" id="cd02854">
    <property type="entry name" value="E_set_GBE_euk_N"/>
    <property type="match status" value="1"/>
</dbReference>
<dbReference type="SUPFAM" id="SSF51445">
    <property type="entry name" value="(Trans)glycosidases"/>
    <property type="match status" value="1"/>
</dbReference>
<protein>
    <recommendedName>
        <fullName evidence="5">1,4-alpha-glucan branching enzyme</fullName>
    </recommendedName>
</protein>
<evidence type="ECO:0008006" key="5">
    <source>
        <dbReference type="Google" id="ProtNLM"/>
    </source>
</evidence>
<dbReference type="GO" id="GO:0004553">
    <property type="term" value="F:hydrolase activity, hydrolyzing O-glycosyl compounds"/>
    <property type="evidence" value="ECO:0007669"/>
    <property type="project" value="InterPro"/>
</dbReference>
<accession>A0AAE0FCM8</accession>
<dbReference type="Pfam" id="PF02922">
    <property type="entry name" value="CBM_48"/>
    <property type="match status" value="1"/>
</dbReference>
<dbReference type="InterPro" id="IPR014756">
    <property type="entry name" value="Ig_E-set"/>
</dbReference>
<dbReference type="GO" id="GO:0003844">
    <property type="term" value="F:1,4-alpha-glucan branching enzyme activity"/>
    <property type="evidence" value="ECO:0007669"/>
    <property type="project" value="TreeGrafter"/>
</dbReference>
<sequence>MRNVQTQALPVSPSLYLNKKCLQKTLTSAGCKPRLAEFRAQLTGRALSRKKLAFSVHARLAQNHCAPLIREDPSLRPYTDALNHRFDRYLELKHQIEGDCGSLSEFALGYERFGLHHRDGGVEYVEWAPRASSLSLMGEFNNWEPSQYPGTCDDFGVWRVFIPDQEDGTPTVPHMSQVRVSMETPEGRVDRVPTWAQYVERCEGTDYHNGVFYNPPENERYQWQHDKPNRKRSLRIYEAHVGMSSEDHGVATYNHFTDNVLPRIKEGGYNAIQLMAVQEHALYSSFGYQVTSFFAASSRSGTPEDLKRLVDTAHGLGLTVLLDVVHAHASSNTMDGLNLFDTSTGLYFRDGPSGYHDLWGTRMFDYGNYEVMRFLLSNLRWYPSFPPLPRTADQSCPVLPSPAQSCL</sequence>
<reference evidence="3 4" key="1">
    <citation type="journal article" date="2015" name="Genome Biol. Evol.">
        <title>Comparative Genomics of a Bacterivorous Green Alga Reveals Evolutionary Causalities and Consequences of Phago-Mixotrophic Mode of Nutrition.</title>
        <authorList>
            <person name="Burns J.A."/>
            <person name="Paasch A."/>
            <person name="Narechania A."/>
            <person name="Kim E."/>
        </authorList>
    </citation>
    <scope>NUCLEOTIDE SEQUENCE [LARGE SCALE GENOMIC DNA]</scope>
    <source>
        <strain evidence="3 4">PLY_AMNH</strain>
    </source>
</reference>
<dbReference type="PANTHER" id="PTHR43651:SF4">
    <property type="entry name" value="1,4-ALPHA-GLUCAN-BRANCHING ENZYME 3, CHLOROPLASTIC_AMYLOPLASTIC"/>
    <property type="match status" value="1"/>
</dbReference>
<evidence type="ECO:0000259" key="2">
    <source>
        <dbReference type="Pfam" id="PF02922"/>
    </source>
</evidence>
<dbReference type="FunFam" id="2.60.40.10:FF:000250">
    <property type="entry name" value="1,4-alpha-glucan-branching enzyme, chloroplastic/amyloplastic"/>
    <property type="match status" value="1"/>
</dbReference>
<dbReference type="Gene3D" id="3.20.20.80">
    <property type="entry name" value="Glycosidases"/>
    <property type="match status" value="1"/>
</dbReference>
<name>A0AAE0FCM8_9CHLO</name>
<dbReference type="InterPro" id="IPR013783">
    <property type="entry name" value="Ig-like_fold"/>
</dbReference>
<proteinExistence type="predicted"/>
<feature type="domain" description="Glycoside hydrolase family 13 N-terminal" evidence="2">
    <location>
        <begin position="113"/>
        <end position="195"/>
    </location>
</feature>
<dbReference type="AlphaFoldDB" id="A0AAE0FCM8"/>
<comment type="caution">
    <text evidence="3">The sequence shown here is derived from an EMBL/GenBank/DDBJ whole genome shotgun (WGS) entry which is preliminary data.</text>
</comment>
<dbReference type="InterPro" id="IPR017853">
    <property type="entry name" value="GH"/>
</dbReference>
<feature type="domain" description="Glycosyl hydrolase family 13 catalytic" evidence="1">
    <location>
        <begin position="261"/>
        <end position="332"/>
    </location>
</feature>
<dbReference type="GO" id="GO:0005975">
    <property type="term" value="P:carbohydrate metabolic process"/>
    <property type="evidence" value="ECO:0007669"/>
    <property type="project" value="InterPro"/>
</dbReference>
<dbReference type="InterPro" id="IPR004193">
    <property type="entry name" value="Glyco_hydro_13_N"/>
</dbReference>
<dbReference type="GO" id="GO:0005737">
    <property type="term" value="C:cytoplasm"/>
    <property type="evidence" value="ECO:0007669"/>
    <property type="project" value="TreeGrafter"/>
</dbReference>
<dbReference type="EMBL" id="LGRX02020650">
    <property type="protein sequence ID" value="KAK3257332.1"/>
    <property type="molecule type" value="Genomic_DNA"/>
</dbReference>
<organism evidence="3 4">
    <name type="scientific">Cymbomonas tetramitiformis</name>
    <dbReference type="NCBI Taxonomy" id="36881"/>
    <lineage>
        <taxon>Eukaryota</taxon>
        <taxon>Viridiplantae</taxon>
        <taxon>Chlorophyta</taxon>
        <taxon>Pyramimonadophyceae</taxon>
        <taxon>Pyramimonadales</taxon>
        <taxon>Pyramimonadaceae</taxon>
        <taxon>Cymbomonas</taxon>
    </lineage>
</organism>
<dbReference type="Gene3D" id="2.60.40.10">
    <property type="entry name" value="Immunoglobulins"/>
    <property type="match status" value="1"/>
</dbReference>
<evidence type="ECO:0000259" key="1">
    <source>
        <dbReference type="Pfam" id="PF00128"/>
    </source>
</evidence>
<evidence type="ECO:0000313" key="3">
    <source>
        <dbReference type="EMBL" id="KAK3257332.1"/>
    </source>
</evidence>
<gene>
    <name evidence="3" type="ORF">CYMTET_33576</name>
</gene>
<dbReference type="Proteomes" id="UP001190700">
    <property type="component" value="Unassembled WGS sequence"/>
</dbReference>
<dbReference type="InterPro" id="IPR006047">
    <property type="entry name" value="GH13_cat_dom"/>
</dbReference>